<dbReference type="GO" id="GO:0030288">
    <property type="term" value="C:outer membrane-bounded periplasmic space"/>
    <property type="evidence" value="ECO:0007669"/>
    <property type="project" value="TreeGrafter"/>
</dbReference>
<evidence type="ECO:0000313" key="3">
    <source>
        <dbReference type="EMBL" id="ACU05207.1"/>
    </source>
</evidence>
<sequence length="527" mass="57694">MLFIMMALGACKKSKVTPEPDPPASGSNVKQTPTTNRTELTNDSLFLYAQQIYYWNTALPSYDDYVPRQYNTASTDLINYENNLFNIVKSSGSADYIAGNSDPKYSYIEDITTRNPAAVSAVPNSRLSVDLDGNGNDTGVMWIPFGTNNSYTIFVTVVYPGSDAEAKGVKRGWAITKINGRSFGTNYNGEYNAIYDEFAKSSVTIEGYKFSNDVQGEAFNLTLTKKSYSSSPVYVSKVITSGSKKIGYLAYGRFSNENNSFTALGNVFSSFAAQNVTDLVVDLRYNGGGYISTAERLINLIAPTTATGVMYKEYYNATLRDQKATIMKNQPLLDDNDKVRYKNGRMMNYFDDIDYTVAGNTYSFSKIGNLTGVSNIVFLVSRNTASASELVINSLKPKMNVKLVGQTTYGKPIGFFPVRLQNRYDVFYSLFETKNSADQGGYFSGMVPDAALSENPTYQLGDEKEAYLAKAIGLLNSAAITSSNTVGSKAVMSVGSKTIALDNQNFNAPVGDGASFVGMIENRHKGR</sequence>
<dbReference type="eggNOG" id="COG0793">
    <property type="taxonomic scope" value="Bacteria"/>
</dbReference>
<dbReference type="AlphaFoldDB" id="C6Y2J7"/>
<dbReference type="InterPro" id="IPR029045">
    <property type="entry name" value="ClpP/crotonase-like_dom_sf"/>
</dbReference>
<protein>
    <submittedName>
        <fullName evidence="3">Peptidase S41</fullName>
    </submittedName>
</protein>
<dbReference type="GO" id="GO:0004175">
    <property type="term" value="F:endopeptidase activity"/>
    <property type="evidence" value="ECO:0007669"/>
    <property type="project" value="TreeGrafter"/>
</dbReference>
<dbReference type="MEROPS" id="S41.012"/>
<dbReference type="PANTHER" id="PTHR32060:SF30">
    <property type="entry name" value="CARBOXY-TERMINAL PROCESSING PROTEASE CTPA"/>
    <property type="match status" value="1"/>
</dbReference>
<evidence type="ECO:0000256" key="1">
    <source>
        <dbReference type="SAM" id="MobiDB-lite"/>
    </source>
</evidence>
<dbReference type="InterPro" id="IPR005151">
    <property type="entry name" value="Tail-specific_protease"/>
</dbReference>
<evidence type="ECO:0000313" key="4">
    <source>
        <dbReference type="Proteomes" id="UP000000852"/>
    </source>
</evidence>
<dbReference type="Gene3D" id="2.30.42.10">
    <property type="match status" value="1"/>
</dbReference>
<keyword evidence="4" id="KW-1185">Reference proteome</keyword>
<dbReference type="SUPFAM" id="SSF50156">
    <property type="entry name" value="PDZ domain-like"/>
    <property type="match status" value="1"/>
</dbReference>
<dbReference type="Proteomes" id="UP000000852">
    <property type="component" value="Chromosome"/>
</dbReference>
<gene>
    <name evidence="3" type="ordered locus">Phep_3009</name>
</gene>
<organism evidence="3 4">
    <name type="scientific">Pedobacter heparinus (strain ATCC 13125 / DSM 2366 / CIP 104194 / JCM 7457 / NBRC 12017 / NCIMB 9290 / NRRL B-14731 / HIM 762-3)</name>
    <dbReference type="NCBI Taxonomy" id="485917"/>
    <lineage>
        <taxon>Bacteria</taxon>
        <taxon>Pseudomonadati</taxon>
        <taxon>Bacteroidota</taxon>
        <taxon>Sphingobacteriia</taxon>
        <taxon>Sphingobacteriales</taxon>
        <taxon>Sphingobacteriaceae</taxon>
        <taxon>Pedobacter</taxon>
    </lineage>
</organism>
<dbReference type="EMBL" id="CP001681">
    <property type="protein sequence ID" value="ACU05207.1"/>
    <property type="molecule type" value="Genomic_DNA"/>
</dbReference>
<dbReference type="InterPro" id="IPR036034">
    <property type="entry name" value="PDZ_sf"/>
</dbReference>
<name>C6Y2J7_PEDHD</name>
<dbReference type="PANTHER" id="PTHR32060">
    <property type="entry name" value="TAIL-SPECIFIC PROTEASE"/>
    <property type="match status" value="1"/>
</dbReference>
<dbReference type="HOGENOM" id="CLU_031949_1_0_10"/>
<accession>C6Y2J7</accession>
<reference evidence="3 4" key="1">
    <citation type="journal article" date="2009" name="Stand. Genomic Sci.">
        <title>Complete genome sequence of Pedobacter heparinus type strain (HIM 762-3).</title>
        <authorList>
            <person name="Han C."/>
            <person name="Spring S."/>
            <person name="Lapidus A."/>
            <person name="Del Rio T.G."/>
            <person name="Tice H."/>
            <person name="Copeland A."/>
            <person name="Cheng J.F."/>
            <person name="Lucas S."/>
            <person name="Chen F."/>
            <person name="Nolan M."/>
            <person name="Bruce D."/>
            <person name="Goodwin L."/>
            <person name="Pitluck S."/>
            <person name="Ivanova N."/>
            <person name="Mavromatis K."/>
            <person name="Mikhailova N."/>
            <person name="Pati A."/>
            <person name="Chen A."/>
            <person name="Palaniappan K."/>
            <person name="Land M."/>
            <person name="Hauser L."/>
            <person name="Chang Y.J."/>
            <person name="Jeffries C.C."/>
            <person name="Saunders E."/>
            <person name="Chertkov O."/>
            <person name="Brettin T."/>
            <person name="Goker M."/>
            <person name="Rohde M."/>
            <person name="Bristow J."/>
            <person name="Eisen J.A."/>
            <person name="Markowitz V."/>
            <person name="Hugenholtz P."/>
            <person name="Kyrpides N.C."/>
            <person name="Klenk H.P."/>
            <person name="Detter J.C."/>
        </authorList>
    </citation>
    <scope>NUCLEOTIDE SEQUENCE [LARGE SCALE GENOMIC DNA]</scope>
    <source>
        <strain evidence="4">ATCC 13125 / DSM 2366 / CIP 104194 / JCM 7457 / NBRC 12017 / NCIMB 9290 / NRRL B-14731 / HIM 762-3</strain>
    </source>
</reference>
<dbReference type="GO" id="GO:0008236">
    <property type="term" value="F:serine-type peptidase activity"/>
    <property type="evidence" value="ECO:0007669"/>
    <property type="project" value="InterPro"/>
</dbReference>
<dbReference type="Gene3D" id="3.30.750.170">
    <property type="match status" value="1"/>
</dbReference>
<dbReference type="Pfam" id="PF03572">
    <property type="entry name" value="Peptidase_S41"/>
    <property type="match status" value="1"/>
</dbReference>
<dbReference type="STRING" id="485917.Phep_3009"/>
<dbReference type="GO" id="GO:0006508">
    <property type="term" value="P:proteolysis"/>
    <property type="evidence" value="ECO:0007669"/>
    <property type="project" value="InterPro"/>
</dbReference>
<dbReference type="Gene3D" id="3.90.226.10">
    <property type="entry name" value="2-enoyl-CoA Hydratase, Chain A, domain 1"/>
    <property type="match status" value="1"/>
</dbReference>
<feature type="region of interest" description="Disordered" evidence="1">
    <location>
        <begin position="14"/>
        <end position="36"/>
    </location>
</feature>
<dbReference type="KEGG" id="phe:Phep_3009"/>
<feature type="compositionally biased region" description="Polar residues" evidence="1">
    <location>
        <begin position="25"/>
        <end position="36"/>
    </location>
</feature>
<evidence type="ECO:0000259" key="2">
    <source>
        <dbReference type="Pfam" id="PF03572"/>
    </source>
</evidence>
<dbReference type="SUPFAM" id="SSF52096">
    <property type="entry name" value="ClpP/crotonase"/>
    <property type="match status" value="1"/>
</dbReference>
<dbReference type="CDD" id="cd07561">
    <property type="entry name" value="Peptidase_S41_CPP_like"/>
    <property type="match status" value="1"/>
</dbReference>
<dbReference type="GO" id="GO:0007165">
    <property type="term" value="P:signal transduction"/>
    <property type="evidence" value="ECO:0007669"/>
    <property type="project" value="TreeGrafter"/>
</dbReference>
<feature type="domain" description="Tail specific protease" evidence="2">
    <location>
        <begin position="245"/>
        <end position="439"/>
    </location>
</feature>
<proteinExistence type="predicted"/>